<protein>
    <submittedName>
        <fullName evidence="1">Uncharacterized protein</fullName>
    </submittedName>
</protein>
<evidence type="ECO:0000313" key="1">
    <source>
        <dbReference type="EMBL" id="TDB43184.1"/>
    </source>
</evidence>
<gene>
    <name evidence="1" type="ORF">C5467_23580</name>
</gene>
<accession>A0A4R4IRA4</accession>
<dbReference type="Proteomes" id="UP000295598">
    <property type="component" value="Unassembled WGS sequence"/>
</dbReference>
<name>A0A4R4IRA4_9GAMM</name>
<dbReference type="EMBL" id="PUJY01000096">
    <property type="protein sequence ID" value="TDB43184.1"/>
    <property type="molecule type" value="Genomic_DNA"/>
</dbReference>
<evidence type="ECO:0000313" key="2">
    <source>
        <dbReference type="Proteomes" id="UP000295598"/>
    </source>
</evidence>
<sequence length="76" mass="8688">MKIYGYESEDSDLVSLNEITFQASVDELKELVLFINNSISLIELNGDKFGHEHLSDFIKSKENKKPDVIITSIKKQ</sequence>
<reference evidence="1 2" key="1">
    <citation type="journal article" date="2019" name="Int. J. Syst. Evol. Microbiol.">
        <title>Photorhabdus khanii subsp. guanajuatensis subsp. nov., isolated from Heterorhabditis atacamensis, and Photorhabdus luminescens subsp. mexicana subsp. nov., isolated from Heterorhabditis mexicana entomopathogenic nematodes.</title>
        <authorList>
            <person name="Machado R.A.R."/>
            <person name="Bruno P."/>
            <person name="Arce C.C.M."/>
            <person name="Liechti N."/>
            <person name="Kohler A."/>
            <person name="Bernal J."/>
            <person name="Bruggmann R."/>
            <person name="Turlings T.C.J."/>
        </authorList>
    </citation>
    <scope>NUCLEOTIDE SEQUENCE [LARGE SCALE GENOMIC DNA]</scope>
    <source>
        <strain evidence="1 2">MEX20-17</strain>
    </source>
</reference>
<comment type="caution">
    <text evidence="1">The sequence shown here is derived from an EMBL/GenBank/DDBJ whole genome shotgun (WGS) entry which is preliminary data.</text>
</comment>
<proteinExistence type="predicted"/>
<dbReference type="AlphaFoldDB" id="A0A4R4IRA4"/>
<dbReference type="RefSeq" id="WP_088374977.1">
    <property type="nucleotide sequence ID" value="NZ_CAWOJO010000096.1"/>
</dbReference>
<organism evidence="1 2">
    <name type="scientific">Photorhabdus khanii subsp. guanajuatensis</name>
    <dbReference type="NCBI Taxonomy" id="2100166"/>
    <lineage>
        <taxon>Bacteria</taxon>
        <taxon>Pseudomonadati</taxon>
        <taxon>Pseudomonadota</taxon>
        <taxon>Gammaproteobacteria</taxon>
        <taxon>Enterobacterales</taxon>
        <taxon>Morganellaceae</taxon>
        <taxon>Photorhabdus</taxon>
    </lineage>
</organism>